<gene>
    <name evidence="1" type="ORF">CEXT_211491</name>
</gene>
<evidence type="ECO:0000313" key="1">
    <source>
        <dbReference type="EMBL" id="GIY06290.1"/>
    </source>
</evidence>
<sequence>MQSRNYTFFGPSSLCRPRNASGSQHFNLLCTSFREKSSPHLYDSSGNSFFFRYEDRQHNRALKNSVSSVKNISTSFYHLKPNYAISATLVSASSTSAPGTLGPCETQSYTVQAAIVQALIQSNASYMRKQNYV</sequence>
<dbReference type="AlphaFoldDB" id="A0AAV4QE21"/>
<protein>
    <submittedName>
        <fullName evidence="1">Uncharacterized protein</fullName>
    </submittedName>
</protein>
<keyword evidence="2" id="KW-1185">Reference proteome</keyword>
<dbReference type="EMBL" id="BPLR01005944">
    <property type="protein sequence ID" value="GIY06290.1"/>
    <property type="molecule type" value="Genomic_DNA"/>
</dbReference>
<comment type="caution">
    <text evidence="1">The sequence shown here is derived from an EMBL/GenBank/DDBJ whole genome shotgun (WGS) entry which is preliminary data.</text>
</comment>
<dbReference type="Proteomes" id="UP001054945">
    <property type="component" value="Unassembled WGS sequence"/>
</dbReference>
<accession>A0AAV4QE21</accession>
<name>A0AAV4QE21_CAEEX</name>
<proteinExistence type="predicted"/>
<organism evidence="1 2">
    <name type="scientific">Caerostris extrusa</name>
    <name type="common">Bark spider</name>
    <name type="synonym">Caerostris bankana</name>
    <dbReference type="NCBI Taxonomy" id="172846"/>
    <lineage>
        <taxon>Eukaryota</taxon>
        <taxon>Metazoa</taxon>
        <taxon>Ecdysozoa</taxon>
        <taxon>Arthropoda</taxon>
        <taxon>Chelicerata</taxon>
        <taxon>Arachnida</taxon>
        <taxon>Araneae</taxon>
        <taxon>Araneomorphae</taxon>
        <taxon>Entelegynae</taxon>
        <taxon>Araneoidea</taxon>
        <taxon>Araneidae</taxon>
        <taxon>Caerostris</taxon>
    </lineage>
</organism>
<reference evidence="1 2" key="1">
    <citation type="submission" date="2021-06" db="EMBL/GenBank/DDBJ databases">
        <title>Caerostris extrusa draft genome.</title>
        <authorList>
            <person name="Kono N."/>
            <person name="Arakawa K."/>
        </authorList>
    </citation>
    <scope>NUCLEOTIDE SEQUENCE [LARGE SCALE GENOMIC DNA]</scope>
</reference>
<evidence type="ECO:0000313" key="2">
    <source>
        <dbReference type="Proteomes" id="UP001054945"/>
    </source>
</evidence>